<protein>
    <submittedName>
        <fullName evidence="1">Calcium-transporting ATPase 10, plasma membrane-type</fullName>
    </submittedName>
</protein>
<feature type="non-terminal residue" evidence="1">
    <location>
        <position position="1"/>
    </location>
</feature>
<comment type="caution">
    <text evidence="1">The sequence shown here is derived from an EMBL/GenBank/DDBJ whole genome shotgun (WGS) entry which is preliminary data.</text>
</comment>
<keyword evidence="2" id="KW-1185">Reference proteome</keyword>
<dbReference type="Proteomes" id="UP001060215">
    <property type="component" value="Chromosome 7"/>
</dbReference>
<organism evidence="1 2">
    <name type="scientific">Camellia lanceoleosa</name>
    <dbReference type="NCBI Taxonomy" id="1840588"/>
    <lineage>
        <taxon>Eukaryota</taxon>
        <taxon>Viridiplantae</taxon>
        <taxon>Streptophyta</taxon>
        <taxon>Embryophyta</taxon>
        <taxon>Tracheophyta</taxon>
        <taxon>Spermatophyta</taxon>
        <taxon>Magnoliopsida</taxon>
        <taxon>eudicotyledons</taxon>
        <taxon>Gunneridae</taxon>
        <taxon>Pentapetalae</taxon>
        <taxon>asterids</taxon>
        <taxon>Ericales</taxon>
        <taxon>Theaceae</taxon>
        <taxon>Camellia</taxon>
    </lineage>
</organism>
<name>A0ACC0H850_9ERIC</name>
<sequence length="175" mass="20315">IIRLYCKKLSSKTLELNKKKVYDYTIYKNKKKNKKKKKTTTTMNSENLIDCVCVLNLQEAFQMEWLVICWHEVETGVKGIADIFKADEQKGLLGDDDDLLKRRNAFGSNTYPRKKGRSFWNFVWDAFYDITLLILIIAAAASLCLGVKSEVSIEWSLSLYKTFQDCNCSRILYPL</sequence>
<evidence type="ECO:0000313" key="1">
    <source>
        <dbReference type="EMBL" id="KAI8009234.1"/>
    </source>
</evidence>
<reference evidence="1 2" key="1">
    <citation type="journal article" date="2022" name="Plant J.">
        <title>Chromosome-level genome of Camellia lanceoleosa provides a valuable resource for understanding genome evolution and self-incompatibility.</title>
        <authorList>
            <person name="Gong W."/>
            <person name="Xiao S."/>
            <person name="Wang L."/>
            <person name="Liao Z."/>
            <person name="Chang Y."/>
            <person name="Mo W."/>
            <person name="Hu G."/>
            <person name="Li W."/>
            <person name="Zhao G."/>
            <person name="Zhu H."/>
            <person name="Hu X."/>
            <person name="Ji K."/>
            <person name="Xiang X."/>
            <person name="Song Q."/>
            <person name="Yuan D."/>
            <person name="Jin S."/>
            <person name="Zhang L."/>
        </authorList>
    </citation>
    <scope>NUCLEOTIDE SEQUENCE [LARGE SCALE GENOMIC DNA]</scope>
    <source>
        <strain evidence="1">SQ_2022a</strain>
    </source>
</reference>
<gene>
    <name evidence="1" type="ORF">LOK49_LG07G01659</name>
</gene>
<evidence type="ECO:0000313" key="2">
    <source>
        <dbReference type="Proteomes" id="UP001060215"/>
    </source>
</evidence>
<dbReference type="EMBL" id="CM045764">
    <property type="protein sequence ID" value="KAI8009234.1"/>
    <property type="molecule type" value="Genomic_DNA"/>
</dbReference>
<accession>A0ACC0H850</accession>
<proteinExistence type="predicted"/>